<accession>A0A517PR45</accession>
<evidence type="ECO:0000256" key="11">
    <source>
        <dbReference type="ARBA" id="ARBA00023306"/>
    </source>
</evidence>
<evidence type="ECO:0000256" key="6">
    <source>
        <dbReference type="ARBA" id="ARBA00022741"/>
    </source>
</evidence>
<dbReference type="SMART" id="SM00387">
    <property type="entry name" value="HATPase_c"/>
    <property type="match status" value="1"/>
</dbReference>
<gene>
    <name evidence="17" type="primary">luxQ_3</name>
    <name evidence="17" type="ORF">HG66A1_36510</name>
</gene>
<keyword evidence="9" id="KW-0902">Two-component regulatory system</keyword>
<dbReference type="EC" id="2.7.13.3" evidence="3"/>
<evidence type="ECO:0000256" key="1">
    <source>
        <dbReference type="ARBA" id="ARBA00000085"/>
    </source>
</evidence>
<keyword evidence="7 17" id="KW-0418">Kinase</keyword>
<dbReference type="PROSITE" id="PS50112">
    <property type="entry name" value="PAS"/>
    <property type="match status" value="1"/>
</dbReference>
<dbReference type="FunFam" id="1.10.287.130:FF:000038">
    <property type="entry name" value="Sensory transduction histidine kinase"/>
    <property type="match status" value="1"/>
</dbReference>
<dbReference type="Gene3D" id="3.30.565.10">
    <property type="entry name" value="Histidine kinase-like ATPase, C-terminal domain"/>
    <property type="match status" value="1"/>
</dbReference>
<dbReference type="Gene3D" id="3.30.450.20">
    <property type="entry name" value="PAS domain"/>
    <property type="match status" value="1"/>
</dbReference>
<keyword evidence="6" id="KW-0547">Nucleotide-binding</keyword>
<evidence type="ECO:0000256" key="3">
    <source>
        <dbReference type="ARBA" id="ARBA00012438"/>
    </source>
</evidence>
<evidence type="ECO:0000256" key="5">
    <source>
        <dbReference type="ARBA" id="ARBA00022679"/>
    </source>
</evidence>
<dbReference type="Gene3D" id="1.10.287.130">
    <property type="match status" value="1"/>
</dbReference>
<keyword evidence="8" id="KW-0067">ATP-binding</keyword>
<dbReference type="Proteomes" id="UP000320421">
    <property type="component" value="Chromosome"/>
</dbReference>
<dbReference type="GO" id="GO:0006355">
    <property type="term" value="P:regulation of DNA-templated transcription"/>
    <property type="evidence" value="ECO:0007669"/>
    <property type="project" value="InterPro"/>
</dbReference>
<keyword evidence="10" id="KW-0472">Membrane</keyword>
<dbReference type="SUPFAM" id="SSF55785">
    <property type="entry name" value="PYP-like sensor domain (PAS domain)"/>
    <property type="match status" value="1"/>
</dbReference>
<evidence type="ECO:0000256" key="12">
    <source>
        <dbReference type="PROSITE-ProRule" id="PRU00169"/>
    </source>
</evidence>
<dbReference type="Gene3D" id="3.40.50.2300">
    <property type="match status" value="1"/>
</dbReference>
<dbReference type="Pfam" id="PF00989">
    <property type="entry name" value="PAS"/>
    <property type="match status" value="1"/>
</dbReference>
<dbReference type="CDD" id="cd00130">
    <property type="entry name" value="PAS"/>
    <property type="match status" value="1"/>
</dbReference>
<dbReference type="CDD" id="cd00082">
    <property type="entry name" value="HisKA"/>
    <property type="match status" value="1"/>
</dbReference>
<dbReference type="AlphaFoldDB" id="A0A517PR45"/>
<dbReference type="Pfam" id="PF00072">
    <property type="entry name" value="Response_reg"/>
    <property type="match status" value="1"/>
</dbReference>
<dbReference type="CDD" id="cd16922">
    <property type="entry name" value="HATPase_EvgS-ArcB-TorS-like"/>
    <property type="match status" value="1"/>
</dbReference>
<dbReference type="EMBL" id="CP036266">
    <property type="protein sequence ID" value="QDT21847.1"/>
    <property type="molecule type" value="Genomic_DNA"/>
</dbReference>
<evidence type="ECO:0000256" key="9">
    <source>
        <dbReference type="ARBA" id="ARBA00023012"/>
    </source>
</evidence>
<keyword evidence="11" id="KW-0131">Cell cycle</keyword>
<dbReference type="InterPro" id="IPR000700">
    <property type="entry name" value="PAS-assoc_C"/>
</dbReference>
<name>A0A517PR45_9PLAN</name>
<dbReference type="SMART" id="SM00091">
    <property type="entry name" value="PAS"/>
    <property type="match status" value="1"/>
</dbReference>
<dbReference type="GO" id="GO:0016020">
    <property type="term" value="C:membrane"/>
    <property type="evidence" value="ECO:0007669"/>
    <property type="project" value="UniProtKB-SubCell"/>
</dbReference>
<sequence length="563" mass="62904">MTSRQSRSVEDQFASQLLLLSIDVSIAVDERGIILAATNSISDLFGWSREDASGQNIRELISESSLEQFDHYVVESLGTASGTARNMMARRKDGSCFATELTLKPVDDPADQIQFIGVFRDCSEQRKSQNKLDEYVERLKQSRREMKRKDFQLKSAMSIVDRANQAKSEFLANMSHEIRTPMTAILGYSDLLKAHSNGQEQQELIEIIQNNGAHLLQVINDILDLSKIEMGDFAIRKVHCSPLRVLREVIDEYQPQASQKGLSLQTRYQKSIPESIQTDPARLKQVLANLISNAIKFTNTGHIELDVRMSAQSPLDRILQFSVSDTGIGIPAEKLKTIFEPFTQADSSTSRNYGGTGLGLTLSRKLVQILGGNLTVQSTLDRGSVFTVTLHLEPDEDQLLSHGLGFQFETADSNRKDITSPEMDQRSCGNAEKILLVDDTPEIRRLFTYLLNKMGLNVKTASNGKEAVDQIRTAVAQNAAFDLILMDMQMPVMSGYEAVRLLREQEIPVPVIAITAHALVADREKCLAAGCTDYLSKPVKFDVLYEMVQRYLPARAMLQLNHN</sequence>
<dbReference type="InterPro" id="IPR011006">
    <property type="entry name" value="CheY-like_superfamily"/>
</dbReference>
<dbReference type="SUPFAM" id="SSF52172">
    <property type="entry name" value="CheY-like"/>
    <property type="match status" value="1"/>
</dbReference>
<evidence type="ECO:0000259" key="16">
    <source>
        <dbReference type="PROSITE" id="PS50113"/>
    </source>
</evidence>
<feature type="domain" description="PAS" evidence="15">
    <location>
        <begin position="26"/>
        <end position="80"/>
    </location>
</feature>
<dbReference type="RefSeq" id="WP_145186791.1">
    <property type="nucleotide sequence ID" value="NZ_CP036266.1"/>
</dbReference>
<dbReference type="PANTHER" id="PTHR45339">
    <property type="entry name" value="HYBRID SIGNAL TRANSDUCTION HISTIDINE KINASE J"/>
    <property type="match status" value="1"/>
</dbReference>
<evidence type="ECO:0000259" key="13">
    <source>
        <dbReference type="PROSITE" id="PS50109"/>
    </source>
</evidence>
<evidence type="ECO:0000256" key="8">
    <source>
        <dbReference type="ARBA" id="ARBA00022840"/>
    </source>
</evidence>
<organism evidence="17 18">
    <name type="scientific">Gimesia chilikensis</name>
    <dbReference type="NCBI Taxonomy" id="2605989"/>
    <lineage>
        <taxon>Bacteria</taxon>
        <taxon>Pseudomonadati</taxon>
        <taxon>Planctomycetota</taxon>
        <taxon>Planctomycetia</taxon>
        <taxon>Planctomycetales</taxon>
        <taxon>Planctomycetaceae</taxon>
        <taxon>Gimesia</taxon>
    </lineage>
</organism>
<evidence type="ECO:0000256" key="7">
    <source>
        <dbReference type="ARBA" id="ARBA00022777"/>
    </source>
</evidence>
<dbReference type="CDD" id="cd17546">
    <property type="entry name" value="REC_hyHK_CKI1_RcsC-like"/>
    <property type="match status" value="1"/>
</dbReference>
<dbReference type="InterPro" id="IPR005467">
    <property type="entry name" value="His_kinase_dom"/>
</dbReference>
<dbReference type="Pfam" id="PF00512">
    <property type="entry name" value="HisKA"/>
    <property type="match status" value="1"/>
</dbReference>
<evidence type="ECO:0000259" key="15">
    <source>
        <dbReference type="PROSITE" id="PS50112"/>
    </source>
</evidence>
<dbReference type="InterPro" id="IPR003594">
    <property type="entry name" value="HATPase_dom"/>
</dbReference>
<evidence type="ECO:0000313" key="18">
    <source>
        <dbReference type="Proteomes" id="UP000320421"/>
    </source>
</evidence>
<feature type="domain" description="Histidine kinase" evidence="13">
    <location>
        <begin position="173"/>
        <end position="394"/>
    </location>
</feature>
<keyword evidence="18" id="KW-1185">Reference proteome</keyword>
<feature type="modified residue" description="4-aspartylphosphate" evidence="12">
    <location>
        <position position="487"/>
    </location>
</feature>
<proteinExistence type="predicted"/>
<dbReference type="NCBIfam" id="TIGR00229">
    <property type="entry name" value="sensory_box"/>
    <property type="match status" value="1"/>
</dbReference>
<dbReference type="PROSITE" id="PS50109">
    <property type="entry name" value="HIS_KIN"/>
    <property type="match status" value="1"/>
</dbReference>
<dbReference type="GO" id="GO:0000155">
    <property type="term" value="F:phosphorelay sensor kinase activity"/>
    <property type="evidence" value="ECO:0007669"/>
    <property type="project" value="InterPro"/>
</dbReference>
<evidence type="ECO:0000256" key="2">
    <source>
        <dbReference type="ARBA" id="ARBA00004370"/>
    </source>
</evidence>
<dbReference type="PRINTS" id="PR00344">
    <property type="entry name" value="BCTRLSENSOR"/>
</dbReference>
<feature type="domain" description="PAC" evidence="16">
    <location>
        <begin position="83"/>
        <end position="134"/>
    </location>
</feature>
<dbReference type="InterPro" id="IPR003661">
    <property type="entry name" value="HisK_dim/P_dom"/>
</dbReference>
<dbReference type="InterPro" id="IPR000014">
    <property type="entry name" value="PAS"/>
</dbReference>
<dbReference type="InterPro" id="IPR004358">
    <property type="entry name" value="Sig_transdc_His_kin-like_C"/>
</dbReference>
<dbReference type="OrthoDB" id="9790669at2"/>
<dbReference type="GO" id="GO:0005524">
    <property type="term" value="F:ATP binding"/>
    <property type="evidence" value="ECO:0007669"/>
    <property type="project" value="UniProtKB-KW"/>
</dbReference>
<evidence type="ECO:0000256" key="10">
    <source>
        <dbReference type="ARBA" id="ARBA00023136"/>
    </source>
</evidence>
<evidence type="ECO:0000313" key="17">
    <source>
        <dbReference type="EMBL" id="QDT21847.1"/>
    </source>
</evidence>
<dbReference type="FunFam" id="3.30.565.10:FF:000010">
    <property type="entry name" value="Sensor histidine kinase RcsC"/>
    <property type="match status" value="1"/>
</dbReference>
<dbReference type="InterPro" id="IPR035965">
    <property type="entry name" value="PAS-like_dom_sf"/>
</dbReference>
<dbReference type="InterPro" id="IPR013767">
    <property type="entry name" value="PAS_fold"/>
</dbReference>
<dbReference type="Pfam" id="PF02518">
    <property type="entry name" value="HATPase_c"/>
    <property type="match status" value="1"/>
</dbReference>
<dbReference type="SMART" id="SM00388">
    <property type="entry name" value="HisKA"/>
    <property type="match status" value="1"/>
</dbReference>
<dbReference type="PROSITE" id="PS50110">
    <property type="entry name" value="RESPONSE_REGULATORY"/>
    <property type="match status" value="1"/>
</dbReference>
<comment type="catalytic activity">
    <reaction evidence="1">
        <text>ATP + protein L-histidine = ADP + protein N-phospho-L-histidine.</text>
        <dbReference type="EC" id="2.7.13.3"/>
    </reaction>
</comment>
<evidence type="ECO:0000259" key="14">
    <source>
        <dbReference type="PROSITE" id="PS50110"/>
    </source>
</evidence>
<dbReference type="SUPFAM" id="SSF47384">
    <property type="entry name" value="Homodimeric domain of signal transducing histidine kinase"/>
    <property type="match status" value="1"/>
</dbReference>
<dbReference type="InterPro" id="IPR036097">
    <property type="entry name" value="HisK_dim/P_sf"/>
</dbReference>
<dbReference type="InterPro" id="IPR036890">
    <property type="entry name" value="HATPase_C_sf"/>
</dbReference>
<feature type="domain" description="Response regulatory" evidence="14">
    <location>
        <begin position="433"/>
        <end position="552"/>
    </location>
</feature>
<dbReference type="PANTHER" id="PTHR45339:SF1">
    <property type="entry name" value="HYBRID SIGNAL TRANSDUCTION HISTIDINE KINASE J"/>
    <property type="match status" value="1"/>
</dbReference>
<evidence type="ECO:0000256" key="4">
    <source>
        <dbReference type="ARBA" id="ARBA00022553"/>
    </source>
</evidence>
<dbReference type="SMART" id="SM00448">
    <property type="entry name" value="REC"/>
    <property type="match status" value="1"/>
</dbReference>
<reference evidence="17 18" key="1">
    <citation type="submission" date="2019-02" db="EMBL/GenBank/DDBJ databases">
        <title>Deep-cultivation of Planctomycetes and their phenomic and genomic characterization uncovers novel biology.</title>
        <authorList>
            <person name="Wiegand S."/>
            <person name="Jogler M."/>
            <person name="Boedeker C."/>
            <person name="Pinto D."/>
            <person name="Vollmers J."/>
            <person name="Rivas-Marin E."/>
            <person name="Kohn T."/>
            <person name="Peeters S.H."/>
            <person name="Heuer A."/>
            <person name="Rast P."/>
            <person name="Oberbeckmann S."/>
            <person name="Bunk B."/>
            <person name="Jeske O."/>
            <person name="Meyerdierks A."/>
            <person name="Storesund J.E."/>
            <person name="Kallscheuer N."/>
            <person name="Luecker S."/>
            <person name="Lage O.M."/>
            <person name="Pohl T."/>
            <person name="Merkel B.J."/>
            <person name="Hornburger P."/>
            <person name="Mueller R.-W."/>
            <person name="Bruemmer F."/>
            <person name="Labrenz M."/>
            <person name="Spormann A.M."/>
            <person name="Op den Camp H."/>
            <person name="Overmann J."/>
            <person name="Amann R."/>
            <person name="Jetten M.S.M."/>
            <person name="Mascher T."/>
            <person name="Medema M.H."/>
            <person name="Devos D.P."/>
            <person name="Kaster A.-K."/>
            <person name="Ovreas L."/>
            <person name="Rohde M."/>
            <person name="Galperin M.Y."/>
            <person name="Jogler C."/>
        </authorList>
    </citation>
    <scope>NUCLEOTIDE SEQUENCE [LARGE SCALE GENOMIC DNA]</scope>
    <source>
        <strain evidence="17 18">HG66A1</strain>
    </source>
</reference>
<dbReference type="PROSITE" id="PS50113">
    <property type="entry name" value="PAC"/>
    <property type="match status" value="1"/>
</dbReference>
<dbReference type="SUPFAM" id="SSF55874">
    <property type="entry name" value="ATPase domain of HSP90 chaperone/DNA topoisomerase II/histidine kinase"/>
    <property type="match status" value="1"/>
</dbReference>
<keyword evidence="5 17" id="KW-0808">Transferase</keyword>
<dbReference type="InterPro" id="IPR001789">
    <property type="entry name" value="Sig_transdc_resp-reg_receiver"/>
</dbReference>
<comment type="subcellular location">
    <subcellularLocation>
        <location evidence="2">Membrane</location>
    </subcellularLocation>
</comment>
<keyword evidence="4 12" id="KW-0597">Phosphoprotein</keyword>
<protein>
    <recommendedName>
        <fullName evidence="3">histidine kinase</fullName>
        <ecNumber evidence="3">2.7.13.3</ecNumber>
    </recommendedName>
</protein>